<dbReference type="EMBL" id="JAPFQI010000013">
    <property type="protein sequence ID" value="MCW8087101.1"/>
    <property type="molecule type" value="Genomic_DNA"/>
</dbReference>
<evidence type="ECO:0000313" key="2">
    <source>
        <dbReference type="Proteomes" id="UP001526430"/>
    </source>
</evidence>
<sequence>MFWLILVALSPVGTGSAVPPPAVLERPMDLASCEAQAAMLNEAMRDPVRDGVSLALCLSDAQMGRNPPDRPVRWASR</sequence>
<protein>
    <submittedName>
        <fullName evidence="1">Uncharacterized protein</fullName>
    </submittedName>
</protein>
<dbReference type="Proteomes" id="UP001526430">
    <property type="component" value="Unassembled WGS sequence"/>
</dbReference>
<name>A0ABT3NY59_9PROT</name>
<accession>A0ABT3NY59</accession>
<reference evidence="1 2" key="1">
    <citation type="submission" date="2022-10" db="EMBL/GenBank/DDBJ databases">
        <title>Roseococcus glaciei nov., sp. nov., isolated from glacier.</title>
        <authorList>
            <person name="Liu Q."/>
            <person name="Xin Y.-H."/>
        </authorList>
    </citation>
    <scope>NUCLEOTIDE SEQUENCE [LARGE SCALE GENOMIC DNA]</scope>
    <source>
        <strain evidence="1 2">MDT2-1-1</strain>
    </source>
</reference>
<dbReference type="RefSeq" id="WP_301591252.1">
    <property type="nucleotide sequence ID" value="NZ_JAPFQI010000013.1"/>
</dbReference>
<organism evidence="1 2">
    <name type="scientific">Sabulicella glaciei</name>
    <dbReference type="NCBI Taxonomy" id="2984948"/>
    <lineage>
        <taxon>Bacteria</taxon>
        <taxon>Pseudomonadati</taxon>
        <taxon>Pseudomonadota</taxon>
        <taxon>Alphaproteobacteria</taxon>
        <taxon>Acetobacterales</taxon>
        <taxon>Acetobacteraceae</taxon>
        <taxon>Sabulicella</taxon>
    </lineage>
</organism>
<comment type="caution">
    <text evidence="1">The sequence shown here is derived from an EMBL/GenBank/DDBJ whole genome shotgun (WGS) entry which is preliminary data.</text>
</comment>
<proteinExistence type="predicted"/>
<gene>
    <name evidence="1" type="ORF">OF850_15820</name>
</gene>
<keyword evidence="2" id="KW-1185">Reference proteome</keyword>
<evidence type="ECO:0000313" key="1">
    <source>
        <dbReference type="EMBL" id="MCW8087101.1"/>
    </source>
</evidence>